<accession>A0A653D3S5</accession>
<dbReference type="Proteomes" id="UP000410492">
    <property type="component" value="Unassembled WGS sequence"/>
</dbReference>
<keyword evidence="2" id="KW-1185">Reference proteome</keyword>
<organism evidence="1 2">
    <name type="scientific">Callosobruchus maculatus</name>
    <name type="common">Southern cowpea weevil</name>
    <name type="synonym">Pulse bruchid</name>
    <dbReference type="NCBI Taxonomy" id="64391"/>
    <lineage>
        <taxon>Eukaryota</taxon>
        <taxon>Metazoa</taxon>
        <taxon>Ecdysozoa</taxon>
        <taxon>Arthropoda</taxon>
        <taxon>Hexapoda</taxon>
        <taxon>Insecta</taxon>
        <taxon>Pterygota</taxon>
        <taxon>Neoptera</taxon>
        <taxon>Endopterygota</taxon>
        <taxon>Coleoptera</taxon>
        <taxon>Polyphaga</taxon>
        <taxon>Cucujiformia</taxon>
        <taxon>Chrysomeloidea</taxon>
        <taxon>Chrysomelidae</taxon>
        <taxon>Bruchinae</taxon>
        <taxon>Bruchini</taxon>
        <taxon>Callosobruchus</taxon>
    </lineage>
</organism>
<dbReference type="EMBL" id="CAACVG010009949">
    <property type="protein sequence ID" value="VEN54602.1"/>
    <property type="molecule type" value="Genomic_DNA"/>
</dbReference>
<evidence type="ECO:0000313" key="1">
    <source>
        <dbReference type="EMBL" id="VEN54602.1"/>
    </source>
</evidence>
<dbReference type="OrthoDB" id="6747713at2759"/>
<proteinExistence type="predicted"/>
<name>A0A653D3S5_CALMS</name>
<sequence>MVTFAVKGCKPLRLPGDLSRCADEGLTPLPIQEILPTSTVALTYTKTALPIDNNLSNHRLEPDLYLPKNANEIDQNIGYIETSTVIKENLEASKATEPLP</sequence>
<evidence type="ECO:0000313" key="2">
    <source>
        <dbReference type="Proteomes" id="UP000410492"/>
    </source>
</evidence>
<reference evidence="1 2" key="1">
    <citation type="submission" date="2019-01" db="EMBL/GenBank/DDBJ databases">
        <authorList>
            <person name="Sayadi A."/>
        </authorList>
    </citation>
    <scope>NUCLEOTIDE SEQUENCE [LARGE SCALE GENOMIC DNA]</scope>
</reference>
<gene>
    <name evidence="1" type="ORF">CALMAC_LOCUS14031</name>
</gene>
<protein>
    <submittedName>
        <fullName evidence="1">Uncharacterized protein</fullName>
    </submittedName>
</protein>
<dbReference type="AlphaFoldDB" id="A0A653D3S5"/>